<feature type="domain" description="Phytase-like" evidence="1">
    <location>
        <begin position="40"/>
        <end position="313"/>
    </location>
</feature>
<accession>A0ABU5SSU9</accession>
<evidence type="ECO:0000313" key="3">
    <source>
        <dbReference type="Proteomes" id="UP001302329"/>
    </source>
</evidence>
<proteinExistence type="predicted"/>
<name>A0ABU5SSU9_9CYAN</name>
<protein>
    <submittedName>
        <fullName evidence="2">Esterase-like activity of phytase family protein</fullName>
    </submittedName>
</protein>
<keyword evidence="3" id="KW-1185">Reference proteome</keyword>
<dbReference type="RefSeq" id="WP_323355688.1">
    <property type="nucleotide sequence ID" value="NZ_JAYGHY010000006.1"/>
</dbReference>
<evidence type="ECO:0000313" key="2">
    <source>
        <dbReference type="EMBL" id="MEA5441559.1"/>
    </source>
</evidence>
<gene>
    <name evidence="2" type="ORF">VB739_03230</name>
</gene>
<sequence>MVVPPVAVAPPPLLPCPAEAGWELVARARLPRRDANGQASGGFSAAGYQSDTDALLLLSDAPQGRVSAWSGVRRLGRVPLQPLFQLDLTGSPRAPLPAEIDGEGLVVLGERLWVASEGRRRTARVAQLLAFDRDSGQLEHAYALPADWRPAPGRGLGANQGPESLALLRRPGQADRLLMAAESPLLQDPPGQVRLLGWTFGPTSAVARPLARLAIPAGAGWGLTDLLVVDAASPAPGLLALLRRFQAPDQWQILLAHYPLPDGETEPDVVLQPLRQWDLIEAGLPPDNWEALTPGPAQADGRPSLLLASDDNFSAFQDNHLALLVPRRSVPCPPSQ</sequence>
<reference evidence="2 3" key="1">
    <citation type="submission" date="2023-12" db="EMBL/GenBank/DDBJ databases">
        <title>Baltic Sea Cyanobacteria.</title>
        <authorList>
            <person name="Delbaje E."/>
            <person name="Fewer D.P."/>
            <person name="Shishido T.K."/>
        </authorList>
    </citation>
    <scope>NUCLEOTIDE SEQUENCE [LARGE SCALE GENOMIC DNA]</scope>
    <source>
        <strain evidence="2 3">UHCC 0281</strain>
    </source>
</reference>
<evidence type="ECO:0000259" key="1">
    <source>
        <dbReference type="Pfam" id="PF13449"/>
    </source>
</evidence>
<organism evidence="2 3">
    <name type="scientific">Cyanobium gracile UHCC 0281</name>
    <dbReference type="NCBI Taxonomy" id="3110309"/>
    <lineage>
        <taxon>Bacteria</taxon>
        <taxon>Bacillati</taxon>
        <taxon>Cyanobacteriota</taxon>
        <taxon>Cyanophyceae</taxon>
        <taxon>Synechococcales</taxon>
        <taxon>Prochlorococcaceae</taxon>
        <taxon>Cyanobium</taxon>
    </lineage>
</organism>
<dbReference type="Pfam" id="PF13449">
    <property type="entry name" value="Phytase-like"/>
    <property type="match status" value="1"/>
</dbReference>
<dbReference type="Proteomes" id="UP001302329">
    <property type="component" value="Unassembled WGS sequence"/>
</dbReference>
<dbReference type="InterPro" id="IPR027372">
    <property type="entry name" value="Phytase-like_dom"/>
</dbReference>
<dbReference type="EMBL" id="JAYGHY010000006">
    <property type="protein sequence ID" value="MEA5441559.1"/>
    <property type="molecule type" value="Genomic_DNA"/>
</dbReference>
<comment type="caution">
    <text evidence="2">The sequence shown here is derived from an EMBL/GenBank/DDBJ whole genome shotgun (WGS) entry which is preliminary data.</text>
</comment>